<keyword evidence="5" id="KW-0472">Membrane</keyword>
<dbReference type="InterPro" id="IPR036093">
    <property type="entry name" value="NAC_dom_sf"/>
</dbReference>
<dbReference type="AlphaFoldDB" id="A0AAF1B380"/>
<keyword evidence="4" id="KW-0539">Nucleus</keyword>
<evidence type="ECO:0000256" key="5">
    <source>
        <dbReference type="SAM" id="Phobius"/>
    </source>
</evidence>
<name>A0AAF1B380_DAUCS</name>
<dbReference type="PROSITE" id="PS51005">
    <property type="entry name" value="NAC"/>
    <property type="match status" value="1"/>
</dbReference>
<reference evidence="7" key="1">
    <citation type="journal article" date="2016" name="Nat. Genet.">
        <title>A high-quality carrot genome assembly provides new insights into carotenoid accumulation and asterid genome evolution.</title>
        <authorList>
            <person name="Iorizzo M."/>
            <person name="Ellison S."/>
            <person name="Senalik D."/>
            <person name="Zeng P."/>
            <person name="Satapoomin P."/>
            <person name="Huang J."/>
            <person name="Bowman M."/>
            <person name="Iovene M."/>
            <person name="Sanseverino W."/>
            <person name="Cavagnaro P."/>
            <person name="Yildiz M."/>
            <person name="Macko-Podgorni A."/>
            <person name="Moranska E."/>
            <person name="Grzebelus E."/>
            <person name="Grzebelus D."/>
            <person name="Ashrafi H."/>
            <person name="Zheng Z."/>
            <person name="Cheng S."/>
            <person name="Spooner D."/>
            <person name="Van Deynze A."/>
            <person name="Simon P."/>
        </authorList>
    </citation>
    <scope>NUCLEOTIDE SEQUENCE</scope>
    <source>
        <tissue evidence="7">Leaf</tissue>
    </source>
</reference>
<evidence type="ECO:0000313" key="8">
    <source>
        <dbReference type="Proteomes" id="UP000077755"/>
    </source>
</evidence>
<feature type="domain" description="NAC" evidence="6">
    <location>
        <begin position="16"/>
        <end position="158"/>
    </location>
</feature>
<keyword evidence="1" id="KW-0805">Transcription regulation</keyword>
<keyword evidence="5" id="KW-0812">Transmembrane</keyword>
<evidence type="ECO:0000256" key="1">
    <source>
        <dbReference type="ARBA" id="ARBA00023015"/>
    </source>
</evidence>
<evidence type="ECO:0000313" key="7">
    <source>
        <dbReference type="EMBL" id="WOH04984.1"/>
    </source>
</evidence>
<evidence type="ECO:0000256" key="4">
    <source>
        <dbReference type="ARBA" id="ARBA00023242"/>
    </source>
</evidence>
<organism evidence="7 8">
    <name type="scientific">Daucus carota subsp. sativus</name>
    <name type="common">Carrot</name>
    <dbReference type="NCBI Taxonomy" id="79200"/>
    <lineage>
        <taxon>Eukaryota</taxon>
        <taxon>Viridiplantae</taxon>
        <taxon>Streptophyta</taxon>
        <taxon>Embryophyta</taxon>
        <taxon>Tracheophyta</taxon>
        <taxon>Spermatophyta</taxon>
        <taxon>Magnoliopsida</taxon>
        <taxon>eudicotyledons</taxon>
        <taxon>Gunneridae</taxon>
        <taxon>Pentapetalae</taxon>
        <taxon>asterids</taxon>
        <taxon>campanulids</taxon>
        <taxon>Apiales</taxon>
        <taxon>Apiaceae</taxon>
        <taxon>Apioideae</taxon>
        <taxon>Scandiceae</taxon>
        <taxon>Daucinae</taxon>
        <taxon>Daucus</taxon>
        <taxon>Daucus sect. Daucus</taxon>
    </lineage>
</organism>
<dbReference type="Proteomes" id="UP000077755">
    <property type="component" value="Chromosome 6"/>
</dbReference>
<accession>A0AAF1B380</accession>
<evidence type="ECO:0000256" key="2">
    <source>
        <dbReference type="ARBA" id="ARBA00023125"/>
    </source>
</evidence>
<evidence type="ECO:0000256" key="3">
    <source>
        <dbReference type="ARBA" id="ARBA00023163"/>
    </source>
</evidence>
<dbReference type="GO" id="GO:0006355">
    <property type="term" value="P:regulation of DNA-templated transcription"/>
    <property type="evidence" value="ECO:0007669"/>
    <property type="project" value="InterPro"/>
</dbReference>
<dbReference type="Gene3D" id="2.170.150.80">
    <property type="entry name" value="NAC domain"/>
    <property type="match status" value="1"/>
</dbReference>
<dbReference type="PANTHER" id="PTHR31719">
    <property type="entry name" value="NAC TRANSCRIPTION FACTOR 56"/>
    <property type="match status" value="1"/>
</dbReference>
<dbReference type="EMBL" id="CP093348">
    <property type="protein sequence ID" value="WOH04984.1"/>
    <property type="molecule type" value="Genomic_DNA"/>
</dbReference>
<keyword evidence="8" id="KW-1185">Reference proteome</keyword>
<keyword evidence="5" id="KW-1133">Transmembrane helix</keyword>
<dbReference type="SUPFAM" id="SSF101941">
    <property type="entry name" value="NAC domain"/>
    <property type="match status" value="1"/>
</dbReference>
<reference evidence="7" key="2">
    <citation type="submission" date="2022-03" db="EMBL/GenBank/DDBJ databases">
        <title>Draft title - Genomic analysis of global carrot germplasm unveils the trajectory of domestication and the origin of high carotenoid orange carrot.</title>
        <authorList>
            <person name="Iorizzo M."/>
            <person name="Ellison S."/>
            <person name="Senalik D."/>
            <person name="Macko-Podgorni A."/>
            <person name="Grzebelus D."/>
            <person name="Bostan H."/>
            <person name="Rolling W."/>
            <person name="Curaba J."/>
            <person name="Simon P."/>
        </authorList>
    </citation>
    <scope>NUCLEOTIDE SEQUENCE</scope>
    <source>
        <tissue evidence="7">Leaf</tissue>
    </source>
</reference>
<gene>
    <name evidence="7" type="ORF">DCAR_0624396</name>
</gene>
<dbReference type="PANTHER" id="PTHR31719:SF176">
    <property type="entry name" value="NAC DOMAIN CONTAINING PROTEIN 84"/>
    <property type="match status" value="1"/>
</dbReference>
<dbReference type="Pfam" id="PF02365">
    <property type="entry name" value="NAM"/>
    <property type="match status" value="1"/>
</dbReference>
<keyword evidence="3" id="KW-0804">Transcription</keyword>
<proteinExistence type="predicted"/>
<protein>
    <recommendedName>
        <fullName evidence="6">NAC domain-containing protein</fullName>
    </recommendedName>
</protein>
<dbReference type="InterPro" id="IPR003441">
    <property type="entry name" value="NAC-dom"/>
</dbReference>
<dbReference type="GO" id="GO:0003677">
    <property type="term" value="F:DNA binding"/>
    <property type="evidence" value="ECO:0007669"/>
    <property type="project" value="UniProtKB-KW"/>
</dbReference>
<evidence type="ECO:0000259" key="6">
    <source>
        <dbReference type="PROSITE" id="PS51005"/>
    </source>
</evidence>
<keyword evidence="2" id="KW-0238">DNA-binding</keyword>
<feature type="transmembrane region" description="Helical" evidence="5">
    <location>
        <begin position="164"/>
        <end position="187"/>
    </location>
</feature>
<sequence>MEKNCIVGRNGEELQLPVGFRFRPTDEELILYYLMPKAQSLPLPAAFIPQIDEIFQSHPSHLPGDVEQRRYYFCKRSWDYSKTCRSRINYISNESSYWKQAGKERAISVDVAHRRSIVVGTKKLFVLYEEKQKTSWCMQEYRLLPSQFEVLNKRFFYDVSMNTYYIQFILIGSYFLITVNLAAYIIITSIKMS</sequence>